<name>A0A6J4SGG2_9ACTN</name>
<feature type="compositionally biased region" description="Basic residues" evidence="1">
    <location>
        <begin position="193"/>
        <end position="205"/>
    </location>
</feature>
<protein>
    <submittedName>
        <fullName evidence="2">Uncharacterized protein</fullName>
    </submittedName>
</protein>
<feature type="region of interest" description="Disordered" evidence="1">
    <location>
        <begin position="1"/>
        <end position="331"/>
    </location>
</feature>
<feature type="compositionally biased region" description="Basic and acidic residues" evidence="1">
    <location>
        <begin position="310"/>
        <end position="331"/>
    </location>
</feature>
<feature type="non-terminal residue" evidence="2">
    <location>
        <position position="1"/>
    </location>
</feature>
<gene>
    <name evidence="2" type="ORF">AVDCRST_MAG65-2452</name>
</gene>
<dbReference type="EMBL" id="CADCVL010000404">
    <property type="protein sequence ID" value="CAA9498760.1"/>
    <property type="molecule type" value="Genomic_DNA"/>
</dbReference>
<feature type="compositionally biased region" description="Basic residues" evidence="1">
    <location>
        <begin position="118"/>
        <end position="148"/>
    </location>
</feature>
<feature type="compositionally biased region" description="Low complexity" evidence="1">
    <location>
        <begin position="233"/>
        <end position="245"/>
    </location>
</feature>
<evidence type="ECO:0000256" key="1">
    <source>
        <dbReference type="SAM" id="MobiDB-lite"/>
    </source>
</evidence>
<feature type="compositionally biased region" description="Low complexity" evidence="1">
    <location>
        <begin position="32"/>
        <end position="46"/>
    </location>
</feature>
<dbReference type="AlphaFoldDB" id="A0A6J4SGG2"/>
<organism evidence="2">
    <name type="scientific">uncultured Solirubrobacteraceae bacterium</name>
    <dbReference type="NCBI Taxonomy" id="1162706"/>
    <lineage>
        <taxon>Bacteria</taxon>
        <taxon>Bacillati</taxon>
        <taxon>Actinomycetota</taxon>
        <taxon>Thermoleophilia</taxon>
        <taxon>Solirubrobacterales</taxon>
        <taxon>Solirubrobacteraceae</taxon>
        <taxon>environmental samples</taxon>
    </lineage>
</organism>
<evidence type="ECO:0000313" key="2">
    <source>
        <dbReference type="EMBL" id="CAA9498760.1"/>
    </source>
</evidence>
<feature type="region of interest" description="Disordered" evidence="1">
    <location>
        <begin position="352"/>
        <end position="402"/>
    </location>
</feature>
<proteinExistence type="predicted"/>
<reference evidence="2" key="1">
    <citation type="submission" date="2020-02" db="EMBL/GenBank/DDBJ databases">
        <authorList>
            <person name="Meier V. D."/>
        </authorList>
    </citation>
    <scope>NUCLEOTIDE SEQUENCE</scope>
    <source>
        <strain evidence="2">AVDCRST_MAG65</strain>
    </source>
</reference>
<feature type="compositionally biased region" description="Basic residues" evidence="1">
    <location>
        <begin position="370"/>
        <end position="380"/>
    </location>
</feature>
<feature type="compositionally biased region" description="Basic and acidic residues" evidence="1">
    <location>
        <begin position="213"/>
        <end position="230"/>
    </location>
</feature>
<feature type="non-terminal residue" evidence="2">
    <location>
        <position position="402"/>
    </location>
</feature>
<sequence length="402" mass="43552">GPPHASAPRARHLHAAPARLGRPSAVLRRRAAAVAHRGQARAGGRQEAARARARRRRRALEPAHQSPAGRHRHPPGPPDPHPGRSRRQAGGARPHPDRAAPGAPAPRPPARTAGRGPRGARRPARRALQGRRARLRDRPAGSRRLHRPARADRVHAPRLRPGPPHHRVRPAQQARGDRDGQAARPPRGAPGAGHRHRRRPSRPGRRPQVEVGRAPRELRVGAHGEVDHAGVHARAPPSARGRPQGARGGVRAGRRAPGLRAGGLGRRLGFPRAGGSCAPRLERSDLAGQRTAHLAVRDAVGTAACRRRHLGPDRHADPGRRERPGRPARLDGRLRQLHLRAAQRGAVDVLRAPGPLRDVDGSVGQPGPGHRLRRQHRQLLRRAPALRDPHQRHAGQPGRLPL</sequence>
<accession>A0A6J4SGG2</accession>